<evidence type="ECO:0000313" key="1">
    <source>
        <dbReference type="EMBL" id="QSV47325.1"/>
    </source>
</evidence>
<organism evidence="1 2">
    <name type="scientific">Geobacter benzoatilyticus</name>
    <dbReference type="NCBI Taxonomy" id="2815309"/>
    <lineage>
        <taxon>Bacteria</taxon>
        <taxon>Pseudomonadati</taxon>
        <taxon>Thermodesulfobacteriota</taxon>
        <taxon>Desulfuromonadia</taxon>
        <taxon>Geobacterales</taxon>
        <taxon>Geobacteraceae</taxon>
        <taxon>Geobacter</taxon>
    </lineage>
</organism>
<reference evidence="1 2" key="1">
    <citation type="submission" date="2021-03" db="EMBL/GenBank/DDBJ databases">
        <title>Geobacter metallireducens gen. nov. sp. nov., a microorganism capable of coupling the complete oxidation of organic compounds to the reduction of iron and other metals.</title>
        <authorList>
            <person name="Li Y."/>
        </authorList>
    </citation>
    <scope>NUCLEOTIDE SEQUENCE [LARGE SCALE GENOMIC DNA]</scope>
    <source>
        <strain evidence="1 2">Jerry-YX</strain>
    </source>
</reference>
<dbReference type="RefSeq" id="WP_207165463.1">
    <property type="nucleotide sequence ID" value="NZ_CP071382.1"/>
</dbReference>
<dbReference type="Proteomes" id="UP000663651">
    <property type="component" value="Chromosome"/>
</dbReference>
<name>A0ABX7Q8L7_9BACT</name>
<evidence type="ECO:0000313" key="2">
    <source>
        <dbReference type="Proteomes" id="UP000663651"/>
    </source>
</evidence>
<keyword evidence="2" id="KW-1185">Reference proteome</keyword>
<dbReference type="EMBL" id="CP071382">
    <property type="protein sequence ID" value="QSV47325.1"/>
    <property type="molecule type" value="Genomic_DNA"/>
</dbReference>
<dbReference type="Pfam" id="PF11756">
    <property type="entry name" value="YgbA_NO"/>
    <property type="match status" value="1"/>
</dbReference>
<dbReference type="InterPro" id="IPR020483">
    <property type="entry name" value="Uncharacterised_YgbA"/>
</dbReference>
<proteinExistence type="predicted"/>
<dbReference type="NCBIfam" id="NF007714">
    <property type="entry name" value="PRK10410.1-2"/>
    <property type="match status" value="1"/>
</dbReference>
<protein>
    <submittedName>
        <fullName evidence="1">Nitrous oxide-stimulated promoter family protein</fullName>
    </submittedName>
</protein>
<sequence length="119" mass="14211">METLTKKQQNDMRILTDFVRVYCHARHDRSLRAPFEPPPELRHRYPKGVDLCPDCAGLLAHGIQKRRKCPLDPKPSCKHCRVHCYSKEYRAKIREVMAFSGRRMILRGRLDYLWHYFAK</sequence>
<accession>A0ABX7Q8L7</accession>
<gene>
    <name evidence="1" type="ORF">JZM60_03820</name>
</gene>